<evidence type="ECO:0000313" key="16">
    <source>
        <dbReference type="Proteomes" id="UP000314985"/>
    </source>
</evidence>
<dbReference type="GO" id="GO:0048193">
    <property type="term" value="P:Golgi vesicle transport"/>
    <property type="evidence" value="ECO:0007669"/>
    <property type="project" value="InterPro"/>
</dbReference>
<dbReference type="GO" id="GO:0005794">
    <property type="term" value="C:Golgi apparatus"/>
    <property type="evidence" value="ECO:0007669"/>
    <property type="project" value="UniProtKB-SubCell"/>
</dbReference>
<evidence type="ECO:0000256" key="4">
    <source>
        <dbReference type="ARBA" id="ARBA00006218"/>
    </source>
</evidence>
<reference evidence="15 16" key="1">
    <citation type="submission" date="2017-08" db="EMBL/GenBank/DDBJ databases">
        <title>USMARCv1.0.</title>
        <authorList>
            <person name="Hannum G.I."/>
            <person name="Koren S."/>
            <person name="Schroeder S.G."/>
            <person name="Chin S.C."/>
            <person name="Nonneman D.J."/>
            <person name="Becker S.A."/>
            <person name="Rosen B.D."/>
            <person name="Bickhart D.M."/>
            <person name="Putnam N.H."/>
            <person name="Green R.E."/>
            <person name="Tuggle C.K."/>
            <person name="Liu H."/>
            <person name="Rohrer G.A."/>
            <person name="Warr A."/>
            <person name="Hall R."/>
            <person name="Kim K."/>
            <person name="Hume D.A."/>
            <person name="Talbot R."/>
            <person name="Chow W."/>
            <person name="Howe K."/>
            <person name="Schwartz A.S."/>
            <person name="Watson M."/>
            <person name="Archibald A.L."/>
            <person name="Phillippy A.M."/>
            <person name="Smith T.P.L."/>
        </authorList>
    </citation>
    <scope>NUCLEOTIDE SEQUENCE [LARGE SCALE GENOMIC DNA]</scope>
</reference>
<sequence length="318" mass="36220">MSRPAYRRPEYHKINKDLFVLTYGALVAQLCKDYEKDEDVNKYLDTMGYGIGTRLIEDFLARSRVRRCHSYSEIADIIAQVAFKMYLGITPSVTCNNASRNEFSLILDKNPLAEFVEELPAGRSSLCYSNLLCGIIRGALEMVKHILFFFFFWPHLPLVEVLWPGIQPTLQLQPHWILNLLYPRGTSGTYIILPGIFSIWCYVTNYLWMDLLKRTNIYYLTQFLRIRSLGAVLLGCVAQSLSRHNARAIRKLVRAAVSEALTGWESTSKLIHMASVPCSQLARRLYEVLYQMVPFADLIITGAANSAATSLPREVGYS</sequence>
<evidence type="ECO:0000256" key="13">
    <source>
        <dbReference type="ARBA" id="ARBA00077234"/>
    </source>
</evidence>
<gene>
    <name evidence="15" type="primary">TRAPPC3L</name>
</gene>
<dbReference type="GO" id="GO:0030008">
    <property type="term" value="C:TRAPP complex"/>
    <property type="evidence" value="ECO:0007669"/>
    <property type="project" value="InterPro"/>
</dbReference>
<comment type="similarity">
    <text evidence="4">Belongs to the TRAPP small subunits family. BET3 subfamily.</text>
</comment>
<dbReference type="AlphaFoldDB" id="A0A4X1V5Q1"/>
<keyword evidence="6" id="KW-0256">Endoplasmic reticulum</keyword>
<keyword evidence="14" id="KW-0812">Transmembrane</keyword>
<dbReference type="Proteomes" id="UP000314985">
    <property type="component" value="Chromosome 1"/>
</dbReference>
<evidence type="ECO:0000256" key="11">
    <source>
        <dbReference type="ARBA" id="ARBA00065870"/>
    </source>
</evidence>
<evidence type="ECO:0000256" key="8">
    <source>
        <dbReference type="ARBA" id="ARBA00023034"/>
    </source>
</evidence>
<dbReference type="FunFam" id="3.30.1380.20:FF:000010">
    <property type="entry name" value="Trafficking protein particle complex subunit"/>
    <property type="match status" value="1"/>
</dbReference>
<dbReference type="Pfam" id="PF04051">
    <property type="entry name" value="TRAPP"/>
    <property type="match status" value="1"/>
</dbReference>
<evidence type="ECO:0000256" key="9">
    <source>
        <dbReference type="ARBA" id="ARBA00023139"/>
    </source>
</evidence>
<evidence type="ECO:0000256" key="7">
    <source>
        <dbReference type="ARBA" id="ARBA00022892"/>
    </source>
</evidence>
<reference evidence="15" key="2">
    <citation type="submission" date="2025-08" db="UniProtKB">
        <authorList>
            <consortium name="Ensembl"/>
        </authorList>
    </citation>
    <scope>IDENTIFICATION</scope>
</reference>
<comment type="subcellular location">
    <subcellularLocation>
        <location evidence="3">Endoplasmic reticulum</location>
    </subcellularLocation>
    <subcellularLocation>
        <location evidence="2">Golgi apparatus</location>
        <location evidence="2">cis-Golgi network</location>
    </subcellularLocation>
</comment>
<keyword evidence="9" id="KW-0564">Palmitate</keyword>
<keyword evidence="8" id="KW-0333">Golgi apparatus</keyword>
<keyword evidence="10" id="KW-0449">Lipoprotein</keyword>
<comment type="function">
    <text evidence="1">May play a role in vesicular transport from endoplasmic reticulum to Golgi.</text>
</comment>
<evidence type="ECO:0000256" key="6">
    <source>
        <dbReference type="ARBA" id="ARBA00022824"/>
    </source>
</evidence>
<feature type="transmembrane region" description="Helical" evidence="14">
    <location>
        <begin position="186"/>
        <end position="208"/>
    </location>
</feature>
<keyword evidence="5" id="KW-0813">Transport</keyword>
<dbReference type="InterPro" id="IPR024096">
    <property type="entry name" value="NO_sig/Golgi_transp_ligand-bd"/>
</dbReference>
<evidence type="ECO:0000256" key="5">
    <source>
        <dbReference type="ARBA" id="ARBA00022448"/>
    </source>
</evidence>
<evidence type="ECO:0000313" key="15">
    <source>
        <dbReference type="Ensembl" id="ENSSSCP00070036924.1"/>
    </source>
</evidence>
<evidence type="ECO:0000256" key="3">
    <source>
        <dbReference type="ARBA" id="ARBA00004240"/>
    </source>
</evidence>
<name>A0A4X1V5Q1_PIG</name>
<keyword evidence="7" id="KW-0931">ER-Golgi transport</keyword>
<evidence type="ECO:0000256" key="14">
    <source>
        <dbReference type="SAM" id="Phobius"/>
    </source>
</evidence>
<evidence type="ECO:0000256" key="12">
    <source>
        <dbReference type="ARBA" id="ARBA00074688"/>
    </source>
</evidence>
<dbReference type="GO" id="GO:0005783">
    <property type="term" value="C:endoplasmic reticulum"/>
    <property type="evidence" value="ECO:0007669"/>
    <property type="project" value="UniProtKB-SubCell"/>
</dbReference>
<dbReference type="Ensembl" id="ENSSSCT00070043846.1">
    <property type="protein sequence ID" value="ENSSSCP00070036924.1"/>
    <property type="gene ID" value="ENSSSCG00070022045.1"/>
</dbReference>
<evidence type="ECO:0000256" key="10">
    <source>
        <dbReference type="ARBA" id="ARBA00023288"/>
    </source>
</evidence>
<organism evidence="15 16">
    <name type="scientific">Sus scrofa</name>
    <name type="common">Pig</name>
    <dbReference type="NCBI Taxonomy" id="9823"/>
    <lineage>
        <taxon>Eukaryota</taxon>
        <taxon>Metazoa</taxon>
        <taxon>Chordata</taxon>
        <taxon>Craniata</taxon>
        <taxon>Vertebrata</taxon>
        <taxon>Euteleostomi</taxon>
        <taxon>Mammalia</taxon>
        <taxon>Eutheria</taxon>
        <taxon>Laurasiatheria</taxon>
        <taxon>Artiodactyla</taxon>
        <taxon>Suina</taxon>
        <taxon>Suidae</taxon>
        <taxon>Sus</taxon>
    </lineage>
</organism>
<dbReference type="PANTHER" id="PTHR13048">
    <property type="entry name" value="TRAFFICKING PROTEIN PARTICLE COMPLEX SUBUNIT 3"/>
    <property type="match status" value="1"/>
</dbReference>
<accession>A0A4X1V5Q1</accession>
<keyword evidence="14" id="KW-0472">Membrane</keyword>
<dbReference type="Gene3D" id="3.30.1380.20">
    <property type="entry name" value="Trafficking protein particle complex subunit 3"/>
    <property type="match status" value="1"/>
</dbReference>
<evidence type="ECO:0000256" key="2">
    <source>
        <dbReference type="ARBA" id="ARBA00004222"/>
    </source>
</evidence>
<dbReference type="SUPFAM" id="SSF111126">
    <property type="entry name" value="Ligand-binding domain in the NO signalling and Golgi transport"/>
    <property type="match status" value="1"/>
</dbReference>
<dbReference type="CDD" id="cd14942">
    <property type="entry name" value="TRAPPC3_bet3"/>
    <property type="match status" value="1"/>
</dbReference>
<dbReference type="InterPro" id="IPR007194">
    <property type="entry name" value="TRAPP_component"/>
</dbReference>
<protein>
    <recommendedName>
        <fullName evidence="12">Trafficking protein particle complex subunit 3-like protein</fullName>
    </recommendedName>
    <alternativeName>
        <fullName evidence="13">BET3-like protein</fullName>
    </alternativeName>
</protein>
<dbReference type="InterPro" id="IPR016721">
    <property type="entry name" value="Bet3"/>
</dbReference>
<feature type="transmembrane region" description="Helical" evidence="14">
    <location>
        <begin position="146"/>
        <end position="166"/>
    </location>
</feature>
<comment type="subunit">
    <text evidence="11">Homodimer. Component of the multisubunit TRAPP (transport protein particle) complex, which includes at least TRAPPC2, TRAPPC2L, TRAPPC3, TRAPPC3L, TRAPPC4, TRAPPC5, TRAPPC8, TRAPPC9, TRAPPC10, TRAPPC11 and TRAPPC12.</text>
</comment>
<keyword evidence="14" id="KW-1133">Transmembrane helix</keyword>
<proteinExistence type="inferred from homology"/>
<evidence type="ECO:0000256" key="1">
    <source>
        <dbReference type="ARBA" id="ARBA00002910"/>
    </source>
</evidence>